<dbReference type="Pfam" id="PF13376">
    <property type="entry name" value="OmdA"/>
    <property type="match status" value="1"/>
</dbReference>
<evidence type="ECO:0000313" key="3">
    <source>
        <dbReference type="EMBL" id="HGY94137.1"/>
    </source>
</evidence>
<dbReference type="PIRSF" id="PIRSF021308">
    <property type="entry name" value="UCP021308"/>
    <property type="match status" value="1"/>
</dbReference>
<name>A0A7V4XSB3_9BACT</name>
<evidence type="ECO:0000259" key="2">
    <source>
        <dbReference type="Pfam" id="PF08818"/>
    </source>
</evidence>
<dbReference type="SUPFAM" id="SSF159888">
    <property type="entry name" value="YdhG-like"/>
    <property type="match status" value="1"/>
</dbReference>
<feature type="compositionally biased region" description="Low complexity" evidence="1">
    <location>
        <begin position="8"/>
        <end position="18"/>
    </location>
</feature>
<dbReference type="AlphaFoldDB" id="A0A7V4XSB3"/>
<gene>
    <name evidence="3" type="ORF">ENW50_05560</name>
</gene>
<sequence>MPKPAAKPSPRAARPSPAVRHSPMEHPRHQYPEETAALEELARSCGLTGKIKWGKPCFTLQRNNKERNIVLIQRFNDYIALLFFKGSLLADPDQRLSRIGQHMQAPRQLRFHSLAEITRQRPVIRAFIEQAIEVEKSGQKIKPRPVAELAIPQELQTRLDADPALQKAFAALTPGRQKGYLYQIAAAKQSATRAARVEKFLPRILAGKGLND</sequence>
<proteinExistence type="predicted"/>
<reference evidence="3" key="1">
    <citation type="journal article" date="2020" name="mSystems">
        <title>Genome- and Community-Level Interaction Insights into Carbon Utilization and Element Cycling Functions of Hydrothermarchaeota in Hydrothermal Sediment.</title>
        <authorList>
            <person name="Zhou Z."/>
            <person name="Liu Y."/>
            <person name="Xu W."/>
            <person name="Pan J."/>
            <person name="Luo Z.H."/>
            <person name="Li M."/>
        </authorList>
    </citation>
    <scope>NUCLEOTIDE SEQUENCE [LARGE SCALE GENOMIC DNA]</scope>
    <source>
        <strain evidence="3">SpSt-855</strain>
    </source>
</reference>
<dbReference type="Pfam" id="PF08818">
    <property type="entry name" value="DUF1801"/>
    <property type="match status" value="1"/>
</dbReference>
<feature type="domain" description="YdhG-like" evidence="2">
    <location>
        <begin position="36"/>
        <end position="132"/>
    </location>
</feature>
<dbReference type="EMBL" id="DTKL01000031">
    <property type="protein sequence ID" value="HGY94137.1"/>
    <property type="molecule type" value="Genomic_DNA"/>
</dbReference>
<dbReference type="InterPro" id="IPR014922">
    <property type="entry name" value="YdhG-like"/>
</dbReference>
<organism evidence="3">
    <name type="scientific">Acidobacterium capsulatum</name>
    <dbReference type="NCBI Taxonomy" id="33075"/>
    <lineage>
        <taxon>Bacteria</taxon>
        <taxon>Pseudomonadati</taxon>
        <taxon>Acidobacteriota</taxon>
        <taxon>Terriglobia</taxon>
        <taxon>Terriglobales</taxon>
        <taxon>Acidobacteriaceae</taxon>
        <taxon>Acidobacterium</taxon>
    </lineage>
</organism>
<protein>
    <recommendedName>
        <fullName evidence="2">YdhG-like domain-containing protein</fullName>
    </recommendedName>
</protein>
<feature type="region of interest" description="Disordered" evidence="1">
    <location>
        <begin position="1"/>
        <end position="29"/>
    </location>
</feature>
<dbReference type="InterPro" id="IPR016786">
    <property type="entry name" value="YdeI_bac"/>
</dbReference>
<accession>A0A7V4XSB3</accession>
<comment type="caution">
    <text evidence="3">The sequence shown here is derived from an EMBL/GenBank/DDBJ whole genome shotgun (WGS) entry which is preliminary data.</text>
</comment>
<evidence type="ECO:0000256" key="1">
    <source>
        <dbReference type="SAM" id="MobiDB-lite"/>
    </source>
</evidence>